<name>A0A450SP99_9GAMM</name>
<reference evidence="3" key="1">
    <citation type="submission" date="2019-02" db="EMBL/GenBank/DDBJ databases">
        <authorList>
            <person name="Gruber-Vodicka R. H."/>
            <person name="Seah K. B. B."/>
        </authorList>
    </citation>
    <scope>NUCLEOTIDE SEQUENCE</scope>
    <source>
        <strain evidence="2">BECK_BZ163</strain>
        <strain evidence="4">BECK_BZ164</strain>
        <strain evidence="3">BECK_BZ165</strain>
    </source>
</reference>
<dbReference type="EMBL" id="CAADFL010000154">
    <property type="protein sequence ID" value="VFK10772.1"/>
    <property type="molecule type" value="Genomic_DNA"/>
</dbReference>
<gene>
    <name evidence="2" type="ORF">BECKFM1743A_GA0114220_101372</name>
    <name evidence="4" type="ORF">BECKFM1743B_GA0114221_101541</name>
    <name evidence="3" type="ORF">BECKFM1743C_GA0114222_101621</name>
</gene>
<dbReference type="SUPFAM" id="SSF47598">
    <property type="entry name" value="Ribbon-helix-helix"/>
    <property type="match status" value="1"/>
</dbReference>
<evidence type="ECO:0000313" key="2">
    <source>
        <dbReference type="EMBL" id="VFJ54794.1"/>
    </source>
</evidence>
<evidence type="ECO:0000259" key="1">
    <source>
        <dbReference type="Pfam" id="PF22513"/>
    </source>
</evidence>
<protein>
    <submittedName>
        <fullName evidence="3">Arc-like DNA binding domain-containing protein</fullName>
    </submittedName>
</protein>
<dbReference type="GO" id="GO:0006355">
    <property type="term" value="P:regulation of DNA-templated transcription"/>
    <property type="evidence" value="ECO:0007669"/>
    <property type="project" value="InterPro"/>
</dbReference>
<dbReference type="Gene3D" id="1.10.1220.10">
    <property type="entry name" value="Met repressor-like"/>
    <property type="match status" value="1"/>
</dbReference>
<evidence type="ECO:0000313" key="4">
    <source>
        <dbReference type="EMBL" id="VFK10772.1"/>
    </source>
</evidence>
<sequence length="80" mass="9158">MPALTIKNIPDHLYDALKNASRQNHRSINSEILVCIERALLPRRITMEERLGEIQRLRTTIPAEAITVDEITRAINEGRP</sequence>
<evidence type="ECO:0000313" key="3">
    <source>
        <dbReference type="EMBL" id="VFJ55648.1"/>
    </source>
</evidence>
<dbReference type="EMBL" id="CAADFA010000162">
    <property type="protein sequence ID" value="VFJ55648.1"/>
    <property type="molecule type" value="Genomic_DNA"/>
</dbReference>
<dbReference type="InterPro" id="IPR013321">
    <property type="entry name" value="Arc_rbn_hlx_hlx"/>
</dbReference>
<dbReference type="InterPro" id="IPR053853">
    <property type="entry name" value="FitA-like_RHH"/>
</dbReference>
<dbReference type="InterPro" id="IPR010985">
    <property type="entry name" value="Ribbon_hlx_hlx"/>
</dbReference>
<dbReference type="EMBL" id="CAADEZ010000137">
    <property type="protein sequence ID" value="VFJ54794.1"/>
    <property type="molecule type" value="Genomic_DNA"/>
</dbReference>
<dbReference type="AlphaFoldDB" id="A0A450SP99"/>
<feature type="domain" description="Antitoxin FitA-like ribbon-helix-helix" evidence="1">
    <location>
        <begin position="2"/>
        <end position="40"/>
    </location>
</feature>
<dbReference type="Pfam" id="PF22513">
    <property type="entry name" value="FitA-like_RHH"/>
    <property type="match status" value="1"/>
</dbReference>
<accession>A0A450SP99</accession>
<organism evidence="3">
    <name type="scientific">Candidatus Kentrum sp. FM</name>
    <dbReference type="NCBI Taxonomy" id="2126340"/>
    <lineage>
        <taxon>Bacteria</taxon>
        <taxon>Pseudomonadati</taxon>
        <taxon>Pseudomonadota</taxon>
        <taxon>Gammaproteobacteria</taxon>
        <taxon>Candidatus Kentrum</taxon>
    </lineage>
</organism>
<proteinExistence type="predicted"/>